<dbReference type="EMBL" id="JPKZ01000906">
    <property type="protein sequence ID" value="KHN84714.1"/>
    <property type="molecule type" value="Genomic_DNA"/>
</dbReference>
<comment type="caution">
    <text evidence="6">The sequence shown here is derived from an EMBL/GenBank/DDBJ whole genome shotgun (WGS) entry which is preliminary data.</text>
</comment>
<dbReference type="InterPro" id="IPR020422">
    <property type="entry name" value="TYR_PHOSPHATASE_DUAL_dom"/>
</dbReference>
<evidence type="ECO:0000313" key="6">
    <source>
        <dbReference type="EMBL" id="KHN84714.1"/>
    </source>
</evidence>
<dbReference type="PANTHER" id="PTHR45961:SF9">
    <property type="entry name" value="DUAL SPECIFICITY PROTEIN PHOSPHATASE 14"/>
    <property type="match status" value="1"/>
</dbReference>
<dbReference type="SMART" id="SM00195">
    <property type="entry name" value="DSPc"/>
    <property type="match status" value="1"/>
</dbReference>
<evidence type="ECO:0000256" key="2">
    <source>
        <dbReference type="ARBA" id="ARBA00022801"/>
    </source>
</evidence>
<dbReference type="Pfam" id="PF00782">
    <property type="entry name" value="DSPc"/>
    <property type="match status" value="1"/>
</dbReference>
<dbReference type="PROSITE" id="PS50056">
    <property type="entry name" value="TYR_PHOSPHATASE_2"/>
    <property type="match status" value="1"/>
</dbReference>
<dbReference type="PANTHER" id="PTHR45961">
    <property type="entry name" value="IP21249P"/>
    <property type="match status" value="1"/>
</dbReference>
<dbReference type="InterPro" id="IPR000340">
    <property type="entry name" value="Dual-sp_phosphatase_cat-dom"/>
</dbReference>
<sequence>MPSLCFRVSAERAKITEVVEGLFICGITSLNAENIQNYQISLIINATVEVPNARSLGNAHRLKLWLEDTPEADLYSHLDMLCDQIQEVLLQGGRVLVHCVAGVSRSSSICLAFLVKYRDMSLRQAYMHMAHRRPLVSPNLGFWKQLILFEQGIRRTKGSVRIVRFNGQLLPDVYVSSEVNGKPAYRKSAFLPVLEPLAEVVQATA</sequence>
<dbReference type="InterPro" id="IPR029021">
    <property type="entry name" value="Prot-tyrosine_phosphatase-like"/>
</dbReference>
<dbReference type="Proteomes" id="UP000031036">
    <property type="component" value="Unassembled WGS sequence"/>
</dbReference>
<keyword evidence="3" id="KW-0904">Protein phosphatase</keyword>
<dbReference type="OrthoDB" id="5808789at2759"/>
<evidence type="ECO:0000256" key="1">
    <source>
        <dbReference type="ARBA" id="ARBA00008601"/>
    </source>
</evidence>
<reference evidence="6 7" key="1">
    <citation type="submission" date="2014-11" db="EMBL/GenBank/DDBJ databases">
        <title>Genetic blueprint of the zoonotic pathogen Toxocara canis.</title>
        <authorList>
            <person name="Zhu X.-Q."/>
            <person name="Korhonen P.K."/>
            <person name="Cai H."/>
            <person name="Young N.D."/>
            <person name="Nejsum P."/>
            <person name="von Samson-Himmelstjerna G."/>
            <person name="Boag P.R."/>
            <person name="Tan P."/>
            <person name="Li Q."/>
            <person name="Min J."/>
            <person name="Yang Y."/>
            <person name="Wang X."/>
            <person name="Fang X."/>
            <person name="Hall R.S."/>
            <person name="Hofmann A."/>
            <person name="Sternberg P.W."/>
            <person name="Jex A.R."/>
            <person name="Gasser R.B."/>
        </authorList>
    </citation>
    <scope>NUCLEOTIDE SEQUENCE [LARGE SCALE GENOMIC DNA]</scope>
    <source>
        <strain evidence="6">PN_DK_2014</strain>
    </source>
</reference>
<evidence type="ECO:0000259" key="5">
    <source>
        <dbReference type="PROSITE" id="PS50056"/>
    </source>
</evidence>
<feature type="domain" description="Tyrosine-protein phosphatase" evidence="4">
    <location>
        <begin position="14"/>
        <end position="155"/>
    </location>
</feature>
<evidence type="ECO:0000313" key="7">
    <source>
        <dbReference type="Proteomes" id="UP000031036"/>
    </source>
</evidence>
<dbReference type="GO" id="GO:0004721">
    <property type="term" value="F:phosphoprotein phosphatase activity"/>
    <property type="evidence" value="ECO:0007669"/>
    <property type="project" value="UniProtKB-KW"/>
</dbReference>
<dbReference type="PROSITE" id="PS00383">
    <property type="entry name" value="TYR_PHOSPHATASE_1"/>
    <property type="match status" value="1"/>
</dbReference>
<dbReference type="STRING" id="6265.A0A0B2VTN1"/>
<evidence type="ECO:0000256" key="3">
    <source>
        <dbReference type="ARBA" id="ARBA00022912"/>
    </source>
</evidence>
<dbReference type="PROSITE" id="PS50054">
    <property type="entry name" value="TYR_PHOSPHATASE_DUAL"/>
    <property type="match status" value="1"/>
</dbReference>
<dbReference type="CDD" id="cd14514">
    <property type="entry name" value="DUSP14-like"/>
    <property type="match status" value="1"/>
</dbReference>
<dbReference type="Gene3D" id="3.90.190.10">
    <property type="entry name" value="Protein tyrosine phosphatase superfamily"/>
    <property type="match status" value="1"/>
</dbReference>
<protein>
    <submittedName>
        <fullName evidence="6">Dual specificity protein phosphatase 14</fullName>
    </submittedName>
</protein>
<dbReference type="AlphaFoldDB" id="A0A0B2VTN1"/>
<dbReference type="SUPFAM" id="SSF52799">
    <property type="entry name" value="(Phosphotyrosine protein) phosphatases II"/>
    <property type="match status" value="1"/>
</dbReference>
<accession>A0A0B2VTN1</accession>
<dbReference type="InterPro" id="IPR052103">
    <property type="entry name" value="Dual_spec_Phospatases"/>
</dbReference>
<dbReference type="InterPro" id="IPR016130">
    <property type="entry name" value="Tyr_Pase_AS"/>
</dbReference>
<keyword evidence="2" id="KW-0378">Hydrolase</keyword>
<comment type="similarity">
    <text evidence="1">Belongs to the protein-tyrosine phosphatase family. Non-receptor class dual specificity subfamily.</text>
</comment>
<dbReference type="OMA" id="CMRGRSR"/>
<name>A0A0B2VTN1_TOXCA</name>
<gene>
    <name evidence="6" type="primary">Dusp14</name>
    <name evidence="6" type="ORF">Tcan_11393</name>
</gene>
<feature type="domain" description="Tyrosine specific protein phosphatases" evidence="5">
    <location>
        <begin position="72"/>
        <end position="134"/>
    </location>
</feature>
<dbReference type="GO" id="GO:0005737">
    <property type="term" value="C:cytoplasm"/>
    <property type="evidence" value="ECO:0007669"/>
    <property type="project" value="TreeGrafter"/>
</dbReference>
<dbReference type="InterPro" id="IPR000387">
    <property type="entry name" value="Tyr_Pase_dom"/>
</dbReference>
<organism evidence="6 7">
    <name type="scientific">Toxocara canis</name>
    <name type="common">Canine roundworm</name>
    <dbReference type="NCBI Taxonomy" id="6265"/>
    <lineage>
        <taxon>Eukaryota</taxon>
        <taxon>Metazoa</taxon>
        <taxon>Ecdysozoa</taxon>
        <taxon>Nematoda</taxon>
        <taxon>Chromadorea</taxon>
        <taxon>Rhabditida</taxon>
        <taxon>Spirurina</taxon>
        <taxon>Ascaridomorpha</taxon>
        <taxon>Ascaridoidea</taxon>
        <taxon>Toxocaridae</taxon>
        <taxon>Toxocara</taxon>
    </lineage>
</organism>
<keyword evidence="7" id="KW-1185">Reference proteome</keyword>
<evidence type="ECO:0000259" key="4">
    <source>
        <dbReference type="PROSITE" id="PS50054"/>
    </source>
</evidence>
<proteinExistence type="inferred from homology"/>